<accession>A0A6N9NLZ7</accession>
<dbReference type="Gene3D" id="3.30.70.1260">
    <property type="entry name" value="bacterial protein sp0830 like"/>
    <property type="match status" value="1"/>
</dbReference>
<dbReference type="PIRSF" id="PIRSF008502">
    <property type="entry name" value="UCP008502"/>
    <property type="match status" value="1"/>
</dbReference>
<dbReference type="PANTHER" id="PTHR36439:SF1">
    <property type="entry name" value="DUF1697 DOMAIN-CONTAINING PROTEIN"/>
    <property type="match status" value="1"/>
</dbReference>
<reference evidence="1 2" key="1">
    <citation type="submission" date="2019-12" db="EMBL/GenBank/DDBJ databases">
        <authorList>
            <person name="Zhao J."/>
        </authorList>
    </citation>
    <scope>NUCLEOTIDE SEQUENCE [LARGE SCALE GENOMIC DNA]</scope>
    <source>
        <strain evidence="1 2">S-15</strain>
    </source>
</reference>
<organism evidence="1 2">
    <name type="scientific">Acidiluteibacter ferrifornacis</name>
    <dbReference type="NCBI Taxonomy" id="2692424"/>
    <lineage>
        <taxon>Bacteria</taxon>
        <taxon>Pseudomonadati</taxon>
        <taxon>Bacteroidota</taxon>
        <taxon>Flavobacteriia</taxon>
        <taxon>Flavobacteriales</taxon>
        <taxon>Cryomorphaceae</taxon>
        <taxon>Acidiluteibacter</taxon>
    </lineage>
</organism>
<evidence type="ECO:0000313" key="2">
    <source>
        <dbReference type="Proteomes" id="UP000470771"/>
    </source>
</evidence>
<dbReference type="PANTHER" id="PTHR36439">
    <property type="entry name" value="BLL4334 PROTEIN"/>
    <property type="match status" value="1"/>
</dbReference>
<dbReference type="Gene3D" id="3.30.70.1280">
    <property type="entry name" value="SP0830-like domains"/>
    <property type="match status" value="1"/>
</dbReference>
<comment type="caution">
    <text evidence="1">The sequence shown here is derived from an EMBL/GenBank/DDBJ whole genome shotgun (WGS) entry which is preliminary data.</text>
</comment>
<dbReference type="RefSeq" id="WP_160633868.1">
    <property type="nucleotide sequence ID" value="NZ_WWNE01000012.1"/>
</dbReference>
<dbReference type="EMBL" id="WWNE01000012">
    <property type="protein sequence ID" value="NBG66914.1"/>
    <property type="molecule type" value="Genomic_DNA"/>
</dbReference>
<name>A0A6N9NLZ7_9FLAO</name>
<protein>
    <submittedName>
        <fullName evidence="1">DUF1697 domain-containing protein</fullName>
    </submittedName>
</protein>
<sequence>MNTYIALLRGINVGGHRKIAMPELRSLLEKNTLKKVSTYIQSGNVVFQSENESPIELELILEKAIEAHFGFSVGVIVLPFQAYKRMAINNPYLKANPPIEKLYVSHLKQTPTAENIAKLAEFNCEKDQYNLDKQTIYLLYDEKVSSSKLSNNLLENKLKVMATTRNWKTTLKLIEMGESTIQ</sequence>
<keyword evidence="2" id="KW-1185">Reference proteome</keyword>
<dbReference type="InterPro" id="IPR012545">
    <property type="entry name" value="DUF1697"/>
</dbReference>
<gene>
    <name evidence="1" type="ORF">GQN54_12370</name>
</gene>
<evidence type="ECO:0000313" key="1">
    <source>
        <dbReference type="EMBL" id="NBG66914.1"/>
    </source>
</evidence>
<proteinExistence type="predicted"/>
<dbReference type="SUPFAM" id="SSF160379">
    <property type="entry name" value="SP0830-like"/>
    <property type="match status" value="1"/>
</dbReference>
<dbReference type="AlphaFoldDB" id="A0A6N9NLZ7"/>
<dbReference type="Pfam" id="PF08002">
    <property type="entry name" value="DUF1697"/>
    <property type="match status" value="1"/>
</dbReference>
<dbReference type="Proteomes" id="UP000470771">
    <property type="component" value="Unassembled WGS sequence"/>
</dbReference>